<keyword evidence="2" id="KW-1185">Reference proteome</keyword>
<sequence length="139" mass="14989">MPGRRETERTAQKVDYSFPNTGDEETLIPRLSGYTEAARGPDRARRATALSESCPRLQRAGRPLPHSPPPSPRKASGESQAAADSGDSAAAESQTAGNPGSDAAEKHSSAGHLHARARRFRRRSPRRESPTATHQPLDE</sequence>
<evidence type="ECO:0000313" key="1">
    <source>
        <dbReference type="EMBL" id="KAG0410504.1"/>
    </source>
</evidence>
<protein>
    <submittedName>
        <fullName evidence="1">Uncharacterized protein</fullName>
    </submittedName>
</protein>
<accession>A0AC60NTU7</accession>
<proteinExistence type="predicted"/>
<organism evidence="1 2">
    <name type="scientific">Ixodes persulcatus</name>
    <name type="common">Taiga tick</name>
    <dbReference type="NCBI Taxonomy" id="34615"/>
    <lineage>
        <taxon>Eukaryota</taxon>
        <taxon>Metazoa</taxon>
        <taxon>Ecdysozoa</taxon>
        <taxon>Arthropoda</taxon>
        <taxon>Chelicerata</taxon>
        <taxon>Arachnida</taxon>
        <taxon>Acari</taxon>
        <taxon>Parasitiformes</taxon>
        <taxon>Ixodida</taxon>
        <taxon>Ixodoidea</taxon>
        <taxon>Ixodidae</taxon>
        <taxon>Ixodinae</taxon>
        <taxon>Ixodes</taxon>
    </lineage>
</organism>
<dbReference type="Proteomes" id="UP000805193">
    <property type="component" value="Unassembled WGS sequence"/>
</dbReference>
<dbReference type="EMBL" id="JABSTQ010011516">
    <property type="protein sequence ID" value="KAG0410504.1"/>
    <property type="molecule type" value="Genomic_DNA"/>
</dbReference>
<name>A0AC60NTU7_IXOPE</name>
<reference evidence="1 2" key="1">
    <citation type="journal article" date="2020" name="Cell">
        <title>Large-Scale Comparative Analyses of Tick Genomes Elucidate Their Genetic Diversity and Vector Capacities.</title>
        <authorList>
            <consortium name="Tick Genome and Microbiome Consortium (TIGMIC)"/>
            <person name="Jia N."/>
            <person name="Wang J."/>
            <person name="Shi W."/>
            <person name="Du L."/>
            <person name="Sun Y."/>
            <person name="Zhan W."/>
            <person name="Jiang J.F."/>
            <person name="Wang Q."/>
            <person name="Zhang B."/>
            <person name="Ji P."/>
            <person name="Bell-Sakyi L."/>
            <person name="Cui X.M."/>
            <person name="Yuan T.T."/>
            <person name="Jiang B.G."/>
            <person name="Yang W.F."/>
            <person name="Lam T.T."/>
            <person name="Chang Q.C."/>
            <person name="Ding S.J."/>
            <person name="Wang X.J."/>
            <person name="Zhu J.G."/>
            <person name="Ruan X.D."/>
            <person name="Zhao L."/>
            <person name="Wei J.T."/>
            <person name="Ye R.Z."/>
            <person name="Que T.C."/>
            <person name="Du C.H."/>
            <person name="Zhou Y.H."/>
            <person name="Cheng J.X."/>
            <person name="Dai P.F."/>
            <person name="Guo W.B."/>
            <person name="Han X.H."/>
            <person name="Huang E.J."/>
            <person name="Li L.F."/>
            <person name="Wei W."/>
            <person name="Gao Y.C."/>
            <person name="Liu J.Z."/>
            <person name="Shao H.Z."/>
            <person name="Wang X."/>
            <person name="Wang C.C."/>
            <person name="Yang T.C."/>
            <person name="Huo Q.B."/>
            <person name="Li W."/>
            <person name="Chen H.Y."/>
            <person name="Chen S.E."/>
            <person name="Zhou L.G."/>
            <person name="Ni X.B."/>
            <person name="Tian J.H."/>
            <person name="Sheng Y."/>
            <person name="Liu T."/>
            <person name="Pan Y.S."/>
            <person name="Xia L.Y."/>
            <person name="Li J."/>
            <person name="Zhao F."/>
            <person name="Cao W.C."/>
        </authorList>
    </citation>
    <scope>NUCLEOTIDE SEQUENCE [LARGE SCALE GENOMIC DNA]</scope>
    <source>
        <strain evidence="1">Iper-2018</strain>
    </source>
</reference>
<evidence type="ECO:0000313" key="2">
    <source>
        <dbReference type="Proteomes" id="UP000805193"/>
    </source>
</evidence>
<comment type="caution">
    <text evidence="1">The sequence shown here is derived from an EMBL/GenBank/DDBJ whole genome shotgun (WGS) entry which is preliminary data.</text>
</comment>
<gene>
    <name evidence="1" type="ORF">HPB47_012362</name>
</gene>